<evidence type="ECO:0000313" key="3">
    <source>
        <dbReference type="EMBL" id="KRO26871.1"/>
    </source>
</evidence>
<keyword evidence="1" id="KW-0812">Transmembrane</keyword>
<dbReference type="Proteomes" id="UP000050920">
    <property type="component" value="Unassembled WGS sequence"/>
</dbReference>
<dbReference type="RefSeq" id="WP_024624279.1">
    <property type="nucleotide sequence ID" value="NZ_AYGX02000102.1"/>
</dbReference>
<gene>
    <name evidence="3" type="ORF">DY78_GL000556</name>
</gene>
<evidence type="ECO:0000256" key="2">
    <source>
        <dbReference type="SAM" id="SignalP"/>
    </source>
</evidence>
<evidence type="ECO:0000313" key="4">
    <source>
        <dbReference type="Proteomes" id="UP000050920"/>
    </source>
</evidence>
<dbReference type="AlphaFoldDB" id="A0A0R2NMD8"/>
<name>A0A0R2NMD8_9LACO</name>
<protein>
    <recommendedName>
        <fullName evidence="5">Cell surface protein</fullName>
    </recommendedName>
</protein>
<evidence type="ECO:0008006" key="5">
    <source>
        <dbReference type="Google" id="ProtNLM"/>
    </source>
</evidence>
<evidence type="ECO:0000256" key="1">
    <source>
        <dbReference type="SAM" id="Phobius"/>
    </source>
</evidence>
<dbReference type="EMBL" id="AYGX02000102">
    <property type="protein sequence ID" value="KRO26871.1"/>
    <property type="molecule type" value="Genomic_DNA"/>
</dbReference>
<proteinExistence type="predicted"/>
<keyword evidence="1" id="KW-1133">Transmembrane helix</keyword>
<feature type="transmembrane region" description="Helical" evidence="1">
    <location>
        <begin position="97"/>
        <end position="117"/>
    </location>
</feature>
<keyword evidence="2" id="KW-0732">Signal</keyword>
<accession>A0A0R2NMD8</accession>
<comment type="caution">
    <text evidence="3">The sequence shown here is derived from an EMBL/GenBank/DDBJ whole genome shotgun (WGS) entry which is preliminary data.</text>
</comment>
<feature type="chain" id="PRO_5006421198" description="Cell surface protein" evidence="2">
    <location>
        <begin position="25"/>
        <end position="129"/>
    </location>
</feature>
<keyword evidence="1" id="KW-0472">Membrane</keyword>
<sequence>MQKMIFKAVGVLVIVLSFTIPAMAASSGDTQAQVSFYETTTRHYYEDGISPQIPNGQAAYHVVTTKNAYQTGQSASGWLMTKNANLRLPQTAEAWTWYWGVLGLMILAVVILSELVWREKKAELMGGND</sequence>
<organism evidence="3 4">
    <name type="scientific">Lactiplantibacillus fabifermentans DSM 21115</name>
    <dbReference type="NCBI Taxonomy" id="1413187"/>
    <lineage>
        <taxon>Bacteria</taxon>
        <taxon>Bacillati</taxon>
        <taxon>Bacillota</taxon>
        <taxon>Bacilli</taxon>
        <taxon>Lactobacillales</taxon>
        <taxon>Lactobacillaceae</taxon>
        <taxon>Lactiplantibacillus</taxon>
    </lineage>
</organism>
<reference evidence="3 4" key="1">
    <citation type="journal article" date="2015" name="Genome Announc.">
        <title>Expanding the biotechnology potential of lactobacilli through comparative genomics of 213 strains and associated genera.</title>
        <authorList>
            <person name="Sun Z."/>
            <person name="Harris H.M."/>
            <person name="McCann A."/>
            <person name="Guo C."/>
            <person name="Argimon S."/>
            <person name="Zhang W."/>
            <person name="Yang X."/>
            <person name="Jeffery I.B."/>
            <person name="Cooney J.C."/>
            <person name="Kagawa T.F."/>
            <person name="Liu W."/>
            <person name="Song Y."/>
            <person name="Salvetti E."/>
            <person name="Wrobel A."/>
            <person name="Rasinkangas P."/>
            <person name="Parkhill J."/>
            <person name="Rea M.C."/>
            <person name="O'Sullivan O."/>
            <person name="Ritari J."/>
            <person name="Douillard F.P."/>
            <person name="Paul Ross R."/>
            <person name="Yang R."/>
            <person name="Briner A.E."/>
            <person name="Felis G.E."/>
            <person name="de Vos W.M."/>
            <person name="Barrangou R."/>
            <person name="Klaenhammer T.R."/>
            <person name="Caufield P.W."/>
            <person name="Cui Y."/>
            <person name="Zhang H."/>
            <person name="O'Toole P.W."/>
        </authorList>
    </citation>
    <scope>NUCLEOTIDE SEQUENCE [LARGE SCALE GENOMIC DNA]</scope>
    <source>
        <strain evidence="3 4">DSM 21115</strain>
    </source>
</reference>
<keyword evidence="4" id="KW-1185">Reference proteome</keyword>
<feature type="signal peptide" evidence="2">
    <location>
        <begin position="1"/>
        <end position="24"/>
    </location>
</feature>